<dbReference type="PROSITE" id="PS51180">
    <property type="entry name" value="BRO1"/>
    <property type="match status" value="1"/>
</dbReference>
<dbReference type="Pfam" id="PF03097">
    <property type="entry name" value="BRO1"/>
    <property type="match status" value="1"/>
</dbReference>
<dbReference type="GO" id="GO:0000281">
    <property type="term" value="P:mitotic cytokinesis"/>
    <property type="evidence" value="ECO:0007669"/>
    <property type="project" value="TreeGrafter"/>
</dbReference>
<comment type="caution">
    <text evidence="2">The sequence shown here is derived from an EMBL/GenBank/DDBJ whole genome shotgun (WGS) entry which is preliminary data.</text>
</comment>
<dbReference type="Proteomes" id="UP000186922">
    <property type="component" value="Unassembled WGS sequence"/>
</dbReference>
<dbReference type="OrthoDB" id="2141925at2759"/>
<accession>A0A1D1VKS9</accession>
<evidence type="ECO:0000313" key="2">
    <source>
        <dbReference type="EMBL" id="GAV02217.1"/>
    </source>
</evidence>
<dbReference type="SMART" id="SM01041">
    <property type="entry name" value="BRO1"/>
    <property type="match status" value="1"/>
</dbReference>
<dbReference type="Gene3D" id="1.25.40.280">
    <property type="entry name" value="alix/aip1 like domains"/>
    <property type="match status" value="1"/>
</dbReference>
<dbReference type="GO" id="GO:0005768">
    <property type="term" value="C:endosome"/>
    <property type="evidence" value="ECO:0007669"/>
    <property type="project" value="TreeGrafter"/>
</dbReference>
<feature type="domain" description="BRO1" evidence="1">
    <location>
        <begin position="13"/>
        <end position="372"/>
    </location>
</feature>
<proteinExistence type="predicted"/>
<dbReference type="AlphaFoldDB" id="A0A1D1VKS9"/>
<protein>
    <recommendedName>
        <fullName evidence="1">BRO1 domain-containing protein</fullName>
    </recommendedName>
</protein>
<gene>
    <name evidence="2" type="primary">RvY_12811-1</name>
    <name evidence="2" type="synonym">RvY_12811.1</name>
    <name evidence="2" type="ORF">RvY_12811</name>
</gene>
<dbReference type="PANTHER" id="PTHR23030:SF39">
    <property type="entry name" value="PROGRAMMED CELL DEATH 6-INTERACTING PROTEIN"/>
    <property type="match status" value="1"/>
</dbReference>
<dbReference type="InterPro" id="IPR038499">
    <property type="entry name" value="BRO1_sf"/>
</dbReference>
<name>A0A1D1VKS9_RAMVA</name>
<dbReference type="EMBL" id="BDGG01000008">
    <property type="protein sequence ID" value="GAV02217.1"/>
    <property type="molecule type" value="Genomic_DNA"/>
</dbReference>
<dbReference type="InterPro" id="IPR004328">
    <property type="entry name" value="BRO1_dom"/>
</dbReference>
<keyword evidence="3" id="KW-1185">Reference proteome</keyword>
<evidence type="ECO:0000313" key="3">
    <source>
        <dbReference type="Proteomes" id="UP000186922"/>
    </source>
</evidence>
<dbReference type="PANTHER" id="PTHR23030">
    <property type="entry name" value="PCD6 INTERACTING PROTEIN-RELATED"/>
    <property type="match status" value="1"/>
</dbReference>
<dbReference type="STRING" id="947166.A0A1D1VKS9"/>
<organism evidence="2 3">
    <name type="scientific">Ramazzottius varieornatus</name>
    <name type="common">Water bear</name>
    <name type="synonym">Tardigrade</name>
    <dbReference type="NCBI Taxonomy" id="947166"/>
    <lineage>
        <taxon>Eukaryota</taxon>
        <taxon>Metazoa</taxon>
        <taxon>Ecdysozoa</taxon>
        <taxon>Tardigrada</taxon>
        <taxon>Eutardigrada</taxon>
        <taxon>Parachela</taxon>
        <taxon>Hypsibioidea</taxon>
        <taxon>Ramazzottiidae</taxon>
        <taxon>Ramazzottius</taxon>
    </lineage>
</organism>
<evidence type="ECO:0000259" key="1">
    <source>
        <dbReference type="PROSITE" id="PS51180"/>
    </source>
</evidence>
<sequence length="380" mass="42715">MANLVVLQIVDKHFLACPTKYTDESGFLAAPLKKSLAKEYTKASADHTLNSIRELEGLRKNAVGRTLDKTETSIETLYRYYDQLGSLESKIPSVGYQIPFRWNNAFDKSGIFASTRNLTHASLAFERICVLFNAAAMMTQVASVQEVDSDDGLKIAQKYFQLSSGVFQYIKDHVHAVIPQDPTPDFSQNTLEALGQLMLAQAQEVCFMKAAKDKMKETVIAKVAAQTSDFYANATKLMQKDTARSCWDKEWIPLVASKHHGYIAMAHYYQSLSHKASQEFGEELGHLTIAMNEIIASRKQFDNVHWPFRNAELIIQKAYESAKRDNDFIYHVVVPEAKNLAPIARASLVKQLQPVFPLSQNFHELFVPLVPNPTSSCIIS</sequence>
<reference evidence="2 3" key="1">
    <citation type="journal article" date="2016" name="Nat. Commun.">
        <title>Extremotolerant tardigrade genome and improved radiotolerance of human cultured cells by tardigrade-unique protein.</title>
        <authorList>
            <person name="Hashimoto T."/>
            <person name="Horikawa D.D."/>
            <person name="Saito Y."/>
            <person name="Kuwahara H."/>
            <person name="Kozuka-Hata H."/>
            <person name="Shin-I T."/>
            <person name="Minakuchi Y."/>
            <person name="Ohishi K."/>
            <person name="Motoyama A."/>
            <person name="Aizu T."/>
            <person name="Enomoto A."/>
            <person name="Kondo K."/>
            <person name="Tanaka S."/>
            <person name="Hara Y."/>
            <person name="Koshikawa S."/>
            <person name="Sagara H."/>
            <person name="Miura T."/>
            <person name="Yokobori S."/>
            <person name="Miyagawa K."/>
            <person name="Suzuki Y."/>
            <person name="Kubo T."/>
            <person name="Oyama M."/>
            <person name="Kohara Y."/>
            <person name="Fujiyama A."/>
            <person name="Arakawa K."/>
            <person name="Katayama T."/>
            <person name="Toyoda A."/>
            <person name="Kunieda T."/>
        </authorList>
    </citation>
    <scope>NUCLEOTIDE SEQUENCE [LARGE SCALE GENOMIC DNA]</scope>
    <source>
        <strain evidence="2 3">YOKOZUNA-1</strain>
    </source>
</reference>